<proteinExistence type="predicted"/>
<accession>A0ABD5DZ99</accession>
<evidence type="ECO:0000313" key="4">
    <source>
        <dbReference type="Proteomes" id="UP001183607"/>
    </source>
</evidence>
<evidence type="ECO:0000313" key="3">
    <source>
        <dbReference type="EMBL" id="MDT0414498.1"/>
    </source>
</evidence>
<evidence type="ECO:0000256" key="1">
    <source>
        <dbReference type="SAM" id="MobiDB-lite"/>
    </source>
</evidence>
<feature type="chain" id="PRO_5044785575" description="Secreted protein" evidence="2">
    <location>
        <begin position="19"/>
        <end position="181"/>
    </location>
</feature>
<feature type="region of interest" description="Disordered" evidence="1">
    <location>
        <begin position="26"/>
        <end position="94"/>
    </location>
</feature>
<comment type="caution">
    <text evidence="3">The sequence shown here is derived from an EMBL/GenBank/DDBJ whole genome shotgun (WGS) entry which is preliminary data.</text>
</comment>
<feature type="compositionally biased region" description="Low complexity" evidence="1">
    <location>
        <begin position="44"/>
        <end position="55"/>
    </location>
</feature>
<dbReference type="AlphaFoldDB" id="A0ABD5DZ99"/>
<keyword evidence="2" id="KW-0732">Signal</keyword>
<dbReference type="RefSeq" id="WP_007827379.1">
    <property type="nucleotide sequence ID" value="NZ_JAVRER010000003.1"/>
</dbReference>
<reference evidence="4" key="1">
    <citation type="submission" date="2023-07" db="EMBL/GenBank/DDBJ databases">
        <title>30 novel species of actinomycetes from the DSMZ collection.</title>
        <authorList>
            <person name="Nouioui I."/>
        </authorList>
    </citation>
    <scope>NUCLEOTIDE SEQUENCE [LARGE SCALE GENOMIC DNA]</scope>
    <source>
        <strain evidence="4">DSM 41982</strain>
    </source>
</reference>
<evidence type="ECO:0008006" key="5">
    <source>
        <dbReference type="Google" id="ProtNLM"/>
    </source>
</evidence>
<protein>
    <recommendedName>
        <fullName evidence="5">Secreted protein</fullName>
    </recommendedName>
</protein>
<feature type="compositionally biased region" description="Low complexity" evidence="1">
    <location>
        <begin position="80"/>
        <end position="94"/>
    </location>
</feature>
<gene>
    <name evidence="3" type="ORF">RM574_03275</name>
</gene>
<feature type="signal peptide" evidence="2">
    <location>
        <begin position="1"/>
        <end position="18"/>
    </location>
</feature>
<evidence type="ECO:0000256" key="2">
    <source>
        <dbReference type="SAM" id="SignalP"/>
    </source>
</evidence>
<sequence>MKTRGIKLTAMAAITVLALTGFSTGRGHGTGSRHGSGGHGGGCSSSSQRQNGSSSSDDDDAYDSGYNRGYNSGTNRRHTSTPGPAASGTGSGSTRASTVTATLVSCVSAGKPWSTVRLKNTGTRTGRYTGSVTFYDKDGGYVDLQGIVDVSVAKGKTKTVKVKPLDPTGIKRCVLTDEEDF</sequence>
<organism evidence="3 4">
    <name type="scientific">Streptomyces evansiae</name>
    <dbReference type="NCBI Taxonomy" id="3075535"/>
    <lineage>
        <taxon>Bacteria</taxon>
        <taxon>Bacillati</taxon>
        <taxon>Actinomycetota</taxon>
        <taxon>Actinomycetes</taxon>
        <taxon>Kitasatosporales</taxon>
        <taxon>Streptomycetaceae</taxon>
        <taxon>Streptomyces</taxon>
    </lineage>
</organism>
<name>A0ABD5DZ99_9ACTN</name>
<dbReference type="Proteomes" id="UP001183607">
    <property type="component" value="Unassembled WGS sequence"/>
</dbReference>
<feature type="compositionally biased region" description="Gly residues" evidence="1">
    <location>
        <begin position="26"/>
        <end position="43"/>
    </location>
</feature>
<dbReference type="EMBL" id="JAVRER010000003">
    <property type="protein sequence ID" value="MDT0414498.1"/>
    <property type="molecule type" value="Genomic_DNA"/>
</dbReference>